<dbReference type="Pfam" id="PF23283">
    <property type="entry name" value="D8C_UMOD"/>
    <property type="match status" value="1"/>
</dbReference>
<name>A0AAZ1XWB8_OREAU</name>
<protein>
    <submittedName>
        <fullName evidence="7">Uncharacterized protein</fullName>
    </submittedName>
</protein>
<dbReference type="InterPro" id="IPR013783">
    <property type="entry name" value="Ig-like_fold"/>
</dbReference>
<dbReference type="PROSITE" id="PS50853">
    <property type="entry name" value="FN3"/>
    <property type="match status" value="1"/>
</dbReference>
<evidence type="ECO:0000256" key="1">
    <source>
        <dbReference type="ARBA" id="ARBA00022729"/>
    </source>
</evidence>
<keyword evidence="2" id="KW-1015">Disulfide bond</keyword>
<accession>A0AAZ1XWB8</accession>
<dbReference type="AlphaFoldDB" id="A0AAZ1XWB8"/>
<evidence type="ECO:0000256" key="4">
    <source>
        <dbReference type="SAM" id="SignalP"/>
    </source>
</evidence>
<dbReference type="Gene3D" id="2.60.40.10">
    <property type="entry name" value="Immunoglobulins"/>
    <property type="match status" value="3"/>
</dbReference>
<dbReference type="SMART" id="SM00034">
    <property type="entry name" value="CLECT"/>
    <property type="match status" value="2"/>
</dbReference>
<keyword evidence="1 4" id="KW-0732">Signal</keyword>
<dbReference type="SMART" id="SM00060">
    <property type="entry name" value="FN3"/>
    <property type="match status" value="3"/>
</dbReference>
<dbReference type="Pfam" id="PF00041">
    <property type="entry name" value="fn3"/>
    <property type="match status" value="1"/>
</dbReference>
<dbReference type="SUPFAM" id="SSF49265">
    <property type="entry name" value="Fibronectin type III"/>
    <property type="match status" value="3"/>
</dbReference>
<feature type="chain" id="PRO_5044323635" evidence="4">
    <location>
        <begin position="21"/>
        <end position="699"/>
    </location>
</feature>
<reference evidence="7" key="3">
    <citation type="submission" date="2025-09" db="UniProtKB">
        <authorList>
            <consortium name="Ensembl"/>
        </authorList>
    </citation>
    <scope>IDENTIFICATION</scope>
</reference>
<organism evidence="7 8">
    <name type="scientific">Oreochromis aureus</name>
    <name type="common">Israeli tilapia</name>
    <name type="synonym">Chromis aureus</name>
    <dbReference type="NCBI Taxonomy" id="47969"/>
    <lineage>
        <taxon>Eukaryota</taxon>
        <taxon>Metazoa</taxon>
        <taxon>Chordata</taxon>
        <taxon>Craniata</taxon>
        <taxon>Vertebrata</taxon>
        <taxon>Euteleostomi</taxon>
        <taxon>Actinopterygii</taxon>
        <taxon>Neopterygii</taxon>
        <taxon>Teleostei</taxon>
        <taxon>Neoteleostei</taxon>
        <taxon>Acanthomorphata</taxon>
        <taxon>Ovalentaria</taxon>
        <taxon>Cichlomorphae</taxon>
        <taxon>Cichliformes</taxon>
        <taxon>Cichlidae</taxon>
        <taxon>African cichlids</taxon>
        <taxon>Pseudocrenilabrinae</taxon>
        <taxon>Oreochromini</taxon>
        <taxon>Oreochromis</taxon>
    </lineage>
</organism>
<dbReference type="InterPro" id="IPR003961">
    <property type="entry name" value="FN3_dom"/>
</dbReference>
<dbReference type="InterPro" id="IPR057774">
    <property type="entry name" value="D8C_UMOD/GP2/OIT3-like"/>
</dbReference>
<feature type="signal peptide" evidence="4">
    <location>
        <begin position="1"/>
        <end position="20"/>
    </location>
</feature>
<keyword evidence="8" id="KW-1185">Reference proteome</keyword>
<dbReference type="PROSITE" id="PS50041">
    <property type="entry name" value="C_TYPE_LECTIN_2"/>
    <property type="match status" value="2"/>
</dbReference>
<dbReference type="PANTHER" id="PTHR45784">
    <property type="entry name" value="C-TYPE LECTIN DOMAIN FAMILY 20 MEMBER A-RELATED"/>
    <property type="match status" value="1"/>
</dbReference>
<dbReference type="SUPFAM" id="SSF56436">
    <property type="entry name" value="C-type lectin-like"/>
    <property type="match status" value="2"/>
</dbReference>
<evidence type="ECO:0000313" key="8">
    <source>
        <dbReference type="Proteomes" id="UP000472276"/>
    </source>
</evidence>
<dbReference type="CDD" id="cd00063">
    <property type="entry name" value="FN3"/>
    <property type="match status" value="3"/>
</dbReference>
<feature type="domain" description="C-type lectin" evidence="5">
    <location>
        <begin position="20"/>
        <end position="143"/>
    </location>
</feature>
<feature type="domain" description="Fibronectin type-III" evidence="6">
    <location>
        <begin position="591"/>
        <end position="680"/>
    </location>
</feature>
<feature type="region of interest" description="Disordered" evidence="3">
    <location>
        <begin position="583"/>
        <end position="603"/>
    </location>
</feature>
<reference evidence="7" key="2">
    <citation type="submission" date="2025-08" db="UniProtKB">
        <authorList>
            <consortium name="Ensembl"/>
        </authorList>
    </citation>
    <scope>IDENTIFICATION</scope>
</reference>
<evidence type="ECO:0000256" key="2">
    <source>
        <dbReference type="ARBA" id="ARBA00023157"/>
    </source>
</evidence>
<dbReference type="InterPro" id="IPR018378">
    <property type="entry name" value="C-type_lectin_CS"/>
</dbReference>
<dbReference type="InterPro" id="IPR001304">
    <property type="entry name" value="C-type_lectin-like"/>
</dbReference>
<evidence type="ECO:0000259" key="5">
    <source>
        <dbReference type="PROSITE" id="PS50041"/>
    </source>
</evidence>
<evidence type="ECO:0000259" key="6">
    <source>
        <dbReference type="PROSITE" id="PS50853"/>
    </source>
</evidence>
<dbReference type="Pfam" id="PF00059">
    <property type="entry name" value="Lectin_C"/>
    <property type="match status" value="2"/>
</dbReference>
<feature type="domain" description="C-type lectin" evidence="5">
    <location>
        <begin position="160"/>
        <end position="255"/>
    </location>
</feature>
<dbReference type="PROSITE" id="PS00615">
    <property type="entry name" value="C_TYPE_LECTIN_1"/>
    <property type="match status" value="1"/>
</dbReference>
<evidence type="ECO:0000256" key="3">
    <source>
        <dbReference type="SAM" id="MobiDB-lite"/>
    </source>
</evidence>
<dbReference type="InterPro" id="IPR016186">
    <property type="entry name" value="C-type_lectin-like/link_sf"/>
</dbReference>
<evidence type="ECO:0000313" key="7">
    <source>
        <dbReference type="Ensembl" id="ENSOABP00000071843.1"/>
    </source>
</evidence>
<reference evidence="8" key="1">
    <citation type="submission" date="2020-03" db="EMBL/GenBank/DDBJ databases">
        <title>Evolution of repeat sequences and sex chromosomes of tilapia species revealed by chromosome-level genomes.</title>
        <authorList>
            <person name="Xu L."/>
            <person name="Tao W."/>
            <person name="Wang D."/>
            <person name="Zhou Q."/>
        </authorList>
    </citation>
    <scope>NUCLEOTIDE SEQUENCE [LARGE SCALE GENOMIC DNA]</scope>
    <source>
        <strain evidence="8">Israel</strain>
    </source>
</reference>
<dbReference type="PANTHER" id="PTHR45784:SF3">
    <property type="entry name" value="C-TYPE LECTIN DOMAIN FAMILY 4 MEMBER K-LIKE-RELATED"/>
    <property type="match status" value="1"/>
</dbReference>
<dbReference type="InterPro" id="IPR016187">
    <property type="entry name" value="CTDL_fold"/>
</dbReference>
<sequence length="699" mass="76987">MDYGLIICVLTGALASVAFSQTHQYYYVSTSLNWTEAQSHCRDAYTDLATIESTADVDVVRSIATNASKAWIGLHDDLENSWRWSLNDSSFYGQGETTFRNWYTSQPNNLFGQQYCVVLLSGSPYNGTWDDLECDNMLNFVCYNGTVDGQESFVKVNMLMTWNEAQSFCRENYVDLPSIRNQTENDKITVTANGSFVWIGLYRQKVWSDGSDSLFQFWATGQPDSGNEQCVAADFSDSGRWSDELCSNNFPSICFMTITIKLKEQNETSITLQWNQINNNVSFVLQFNGTETSISAPAGNGPVNQTVSSLTAGTKYTFTLYSVFENVRSSGVSITAVTAPLNTDSFMPIAQTETSITLQWNKVNNNVSFVLQFNGTETDISAPAGNGPVTHTVSSLTAGTKYTFTLYSVFENMRSSGVSITAVTGVDCTNFQCFDPCQNYTALNDDWRSTNNTNIQDLHCDRNIDWQGWYRLFLGQSSARIPERCVDSNRCGTHAPLWITQPHPTQAGEIVNRTVCNTWSGSCCLFTSHTIEVKLCYGNYYVYKLQKPVTCYLAYCAEVNGTDPEVPSTTASPATQVNITATTAVSSSTAAPPNTEGFKSSGQNETSITLQWNKVNNNVSFVLQFNGTETSISAPAGNGPVNHTVSSLTAGTQYTFTLYSVFENVRSSGVSITAVTAPPNADSFRSSGQNETSITLQWN</sequence>
<dbReference type="Ensembl" id="ENSOABT00000072542.1">
    <property type="protein sequence ID" value="ENSOABP00000071843.1"/>
    <property type="gene ID" value="ENSOABG00000039160.1"/>
</dbReference>
<dbReference type="InterPro" id="IPR036116">
    <property type="entry name" value="FN3_sf"/>
</dbReference>
<dbReference type="Proteomes" id="UP000472276">
    <property type="component" value="Unassembled WGS sequence"/>
</dbReference>
<dbReference type="Gene3D" id="3.10.100.10">
    <property type="entry name" value="Mannose-Binding Protein A, subunit A"/>
    <property type="match status" value="2"/>
</dbReference>
<proteinExistence type="predicted"/>